<evidence type="ECO:0000313" key="1">
    <source>
        <dbReference type="EMBL" id="QNO17658.1"/>
    </source>
</evidence>
<dbReference type="Gene3D" id="1.50.10.20">
    <property type="match status" value="1"/>
</dbReference>
<dbReference type="InterPro" id="IPR008930">
    <property type="entry name" value="Terpenoid_cyclase/PrenylTrfase"/>
</dbReference>
<reference evidence="1 2" key="1">
    <citation type="submission" date="2020-08" db="EMBL/GenBank/DDBJ databases">
        <authorList>
            <person name="Ren C."/>
            <person name="Gu Y."/>
            <person name="Xu Y."/>
        </authorList>
    </citation>
    <scope>NUCLEOTIDE SEQUENCE [LARGE SCALE GENOMIC DNA]</scope>
    <source>
        <strain evidence="1 2">LBM18003</strain>
    </source>
</reference>
<proteinExistence type="predicted"/>
<name>A0A7G9WG46_9FIRM</name>
<evidence type="ECO:0000313" key="2">
    <source>
        <dbReference type="Proteomes" id="UP000516046"/>
    </source>
</evidence>
<dbReference type="RefSeq" id="WP_212506721.1">
    <property type="nucleotide sequence ID" value="NZ_CP060696.1"/>
</dbReference>
<dbReference type="AlphaFoldDB" id="A0A7G9WG46"/>
<sequence>MKLSKSDFDLTKNWIYRNARHLDFVRWQYHFENGCKTDVLDALLAYQNPDGGFGHALEADSWNPNSTPIQTATAVQILKEINFADQKSPLIQGIVRYLGSKSDFEGNRWKNTVESNNHYPHAPWWHTNSDQPTRSQYNPTAILGGFLLQFSEKDSTIYKDALEIIHHLTDSFLKDPQIEMHPLLCVSDMLSYIHEANLQNQFSYTDLCLALHKQVQALIKQDANNWSEYAFRPSRYIQSPDNVLYEENKEILNKELDYVLKSRNAEGVWDITWSWENYEKEFAVSENWWKADVAIKNMLLLQAFGRIED</sequence>
<organism evidence="1 2">
    <name type="scientific">Caproicibacterium amylolyticum</name>
    <dbReference type="NCBI Taxonomy" id="2766537"/>
    <lineage>
        <taxon>Bacteria</taxon>
        <taxon>Bacillati</taxon>
        <taxon>Bacillota</taxon>
        <taxon>Clostridia</taxon>
        <taxon>Eubacteriales</taxon>
        <taxon>Oscillospiraceae</taxon>
        <taxon>Caproicibacterium</taxon>
    </lineage>
</organism>
<dbReference type="Proteomes" id="UP000516046">
    <property type="component" value="Chromosome"/>
</dbReference>
<evidence type="ECO:0008006" key="3">
    <source>
        <dbReference type="Google" id="ProtNLM"/>
    </source>
</evidence>
<accession>A0A7G9WG46</accession>
<dbReference type="KEGG" id="caml:H6X83_12115"/>
<gene>
    <name evidence="1" type="ORF">H6X83_12115</name>
</gene>
<protein>
    <recommendedName>
        <fullName evidence="3">Prenyltransferase and squalene oxidase repeat-containing protein</fullName>
    </recommendedName>
</protein>
<dbReference type="SUPFAM" id="SSF48239">
    <property type="entry name" value="Terpenoid cyclases/Protein prenyltransferases"/>
    <property type="match status" value="1"/>
</dbReference>
<dbReference type="EMBL" id="CP060696">
    <property type="protein sequence ID" value="QNO17658.1"/>
    <property type="molecule type" value="Genomic_DNA"/>
</dbReference>
<keyword evidence="2" id="KW-1185">Reference proteome</keyword>